<evidence type="ECO:0000256" key="1">
    <source>
        <dbReference type="SAM" id="Coils"/>
    </source>
</evidence>
<protein>
    <recommendedName>
        <fullName evidence="2">Centrosomal protein of 85 kDa-like CC4 coiled-coil domain-containing protein</fullName>
    </recommendedName>
</protein>
<organism evidence="3 4">
    <name type="scientific">Potamilus streckersoni</name>
    <dbReference type="NCBI Taxonomy" id="2493646"/>
    <lineage>
        <taxon>Eukaryota</taxon>
        <taxon>Metazoa</taxon>
        <taxon>Spiralia</taxon>
        <taxon>Lophotrochozoa</taxon>
        <taxon>Mollusca</taxon>
        <taxon>Bivalvia</taxon>
        <taxon>Autobranchia</taxon>
        <taxon>Heteroconchia</taxon>
        <taxon>Palaeoheterodonta</taxon>
        <taxon>Unionida</taxon>
        <taxon>Unionoidea</taxon>
        <taxon>Unionidae</taxon>
        <taxon>Ambleminae</taxon>
        <taxon>Lampsilini</taxon>
        <taxon>Potamilus</taxon>
    </lineage>
</organism>
<keyword evidence="1" id="KW-0175">Coiled coil</keyword>
<evidence type="ECO:0000259" key="2">
    <source>
        <dbReference type="Pfam" id="PF24555"/>
    </source>
</evidence>
<reference evidence="3" key="2">
    <citation type="journal article" date="2021" name="Genome Biol. Evol.">
        <title>Developing a high-quality reference genome for a parasitic bivalve with doubly uniparental inheritance (Bivalvia: Unionida).</title>
        <authorList>
            <person name="Smith C.H."/>
        </authorList>
    </citation>
    <scope>NUCLEOTIDE SEQUENCE</scope>
    <source>
        <strain evidence="3">CHS0354</strain>
        <tissue evidence="3">Mantle</tissue>
    </source>
</reference>
<dbReference type="PANTHER" id="PTHR31075:SF4">
    <property type="entry name" value="CENTROSOMAL PROTEIN OF 85 KDA"/>
    <property type="match status" value="1"/>
</dbReference>
<keyword evidence="4" id="KW-1185">Reference proteome</keyword>
<dbReference type="AlphaFoldDB" id="A0AAE0TEB5"/>
<proteinExistence type="predicted"/>
<dbReference type="PANTHER" id="PTHR31075">
    <property type="entry name" value="CENTROSOMAL PROTEIN OF 85 KDA"/>
    <property type="match status" value="1"/>
</dbReference>
<gene>
    <name evidence="3" type="ORF">CHS0354_035404</name>
</gene>
<reference evidence="3" key="1">
    <citation type="journal article" date="2021" name="Genome Biol. Evol.">
        <title>A High-Quality Reference Genome for a Parasitic Bivalve with Doubly Uniparental Inheritance (Bivalvia: Unionida).</title>
        <authorList>
            <person name="Smith C.H."/>
        </authorList>
    </citation>
    <scope>NUCLEOTIDE SEQUENCE</scope>
    <source>
        <strain evidence="3">CHS0354</strain>
    </source>
</reference>
<evidence type="ECO:0000313" key="3">
    <source>
        <dbReference type="EMBL" id="KAK3608404.1"/>
    </source>
</evidence>
<dbReference type="InterPro" id="IPR040210">
    <property type="entry name" value="Cep85/Cep85L"/>
</dbReference>
<dbReference type="GO" id="GO:0005813">
    <property type="term" value="C:centrosome"/>
    <property type="evidence" value="ECO:0007669"/>
    <property type="project" value="TreeGrafter"/>
</dbReference>
<accession>A0AAE0TEB5</accession>
<feature type="coiled-coil region" evidence="1">
    <location>
        <begin position="70"/>
        <end position="257"/>
    </location>
</feature>
<dbReference type="Proteomes" id="UP001195483">
    <property type="component" value="Unassembled WGS sequence"/>
</dbReference>
<reference evidence="3" key="3">
    <citation type="submission" date="2023-05" db="EMBL/GenBank/DDBJ databases">
        <authorList>
            <person name="Smith C.H."/>
        </authorList>
    </citation>
    <scope>NUCLEOTIDE SEQUENCE</scope>
    <source>
        <strain evidence="3">CHS0354</strain>
        <tissue evidence="3">Mantle</tissue>
    </source>
</reference>
<dbReference type="Pfam" id="PF24555">
    <property type="entry name" value="CC4_CEP85"/>
    <property type="match status" value="1"/>
</dbReference>
<comment type="caution">
    <text evidence="3">The sequence shown here is derived from an EMBL/GenBank/DDBJ whole genome shotgun (WGS) entry which is preliminary data.</text>
</comment>
<sequence>MASGCVNDEYTSIQNVSTTNADEHLSFMASIGVDQKISNCLWGKIWSQRNSSTFFSESQLPVSFFPPVNVLALREENELQKDQIEDLTEKLTESQQFLTEKEITIQELESKQQKLAEKVAAVTKEIQRIKSEGEGKALQQTQEELEQVREEKERLALDLEKAKKLLETNHRRLRQLELKHQNDFRQLEERLLQEEEAVHALREEARLKDEQIQKLKQTIKELASKNQDLMEQNLILKEQIKHMEQQTTDDNQRLQRQLVHEMGICFSELQSLIQICMERAEGKDPNMSLLLGVRSSVVEDDEGETGAVGGDSRRGLREGQTLKQWLSKMKKLREEVDRLRSMICNKYAEDLGENINCVVQ</sequence>
<dbReference type="EMBL" id="JAEAOA010002070">
    <property type="protein sequence ID" value="KAK3608404.1"/>
    <property type="molecule type" value="Genomic_DNA"/>
</dbReference>
<name>A0AAE0TEB5_9BIVA</name>
<evidence type="ECO:0000313" key="4">
    <source>
        <dbReference type="Proteomes" id="UP001195483"/>
    </source>
</evidence>
<feature type="domain" description="Centrosomal protein of 85 kDa-like CC4 coiled-coil" evidence="2">
    <location>
        <begin position="150"/>
        <end position="237"/>
    </location>
</feature>
<dbReference type="InterPro" id="IPR058190">
    <property type="entry name" value="CC4_CEP85"/>
</dbReference>